<reference evidence="2" key="1">
    <citation type="submission" date="2016-05" db="EMBL/GenBank/DDBJ databases">
        <title>Comparative genomics of biotechnologically important yeasts.</title>
        <authorList>
            <consortium name="DOE Joint Genome Institute"/>
            <person name="Riley R."/>
            <person name="Haridas S."/>
            <person name="Wolfe K.H."/>
            <person name="Lopes M.R."/>
            <person name="Hittinger C.T."/>
            <person name="Goker M."/>
            <person name="Salamov A."/>
            <person name="Wisecaver J."/>
            <person name="Long T.M."/>
            <person name="Aerts A.L."/>
            <person name="Barry K."/>
            <person name="Choi C."/>
            <person name="Clum A."/>
            <person name="Coughlan A.Y."/>
            <person name="Deshpande S."/>
            <person name="Douglass A.P."/>
            <person name="Hanson S.J."/>
            <person name="Klenk H.-P."/>
            <person name="Labutti K."/>
            <person name="Lapidus A."/>
            <person name="Lindquist E."/>
            <person name="Lipzen A."/>
            <person name="Meier-Kolthoff J.P."/>
            <person name="Ohm R.A."/>
            <person name="Otillar R.P."/>
            <person name="Pangilinan J."/>
            <person name="Peng Y."/>
            <person name="Rokas A."/>
            <person name="Rosa C.A."/>
            <person name="Scheuner C."/>
            <person name="Sibirny A.A."/>
            <person name="Slot J.C."/>
            <person name="Stielow J.B."/>
            <person name="Sun H."/>
            <person name="Kurtzman C.P."/>
            <person name="Blackwell M."/>
            <person name="Grigoriev I.V."/>
            <person name="Jeffries T.W."/>
        </authorList>
    </citation>
    <scope>NUCLEOTIDE SEQUENCE [LARGE SCALE GENOMIC DNA]</scope>
    <source>
        <strain evidence="2">DSM 1968</strain>
    </source>
</reference>
<sequence length="70" mass="7661">MGSSILELWNSGTLSATPVLWGLCSRPAVLEMVLFLHRHCEPAQLIVSNLERQKARKPGFQPAPQHAALG</sequence>
<name>A0A1D2VGF0_9ASCO</name>
<protein>
    <submittedName>
        <fullName evidence="1">Uncharacterized protein</fullName>
    </submittedName>
</protein>
<keyword evidence="2" id="KW-1185">Reference proteome</keyword>
<evidence type="ECO:0000313" key="1">
    <source>
        <dbReference type="EMBL" id="ODV60573.1"/>
    </source>
</evidence>
<dbReference type="AlphaFoldDB" id="A0A1D2VGF0"/>
<proteinExistence type="predicted"/>
<evidence type="ECO:0000313" key="2">
    <source>
        <dbReference type="Proteomes" id="UP000095038"/>
    </source>
</evidence>
<dbReference type="Proteomes" id="UP000095038">
    <property type="component" value="Unassembled WGS sequence"/>
</dbReference>
<organism evidence="1 2">
    <name type="scientific">Ascoidea rubescens DSM 1968</name>
    <dbReference type="NCBI Taxonomy" id="1344418"/>
    <lineage>
        <taxon>Eukaryota</taxon>
        <taxon>Fungi</taxon>
        <taxon>Dikarya</taxon>
        <taxon>Ascomycota</taxon>
        <taxon>Saccharomycotina</taxon>
        <taxon>Saccharomycetes</taxon>
        <taxon>Ascoideaceae</taxon>
        <taxon>Ascoidea</taxon>
    </lineage>
</organism>
<dbReference type="InParanoid" id="A0A1D2VGF0"/>
<accession>A0A1D2VGF0</accession>
<dbReference type="EMBL" id="KV454482">
    <property type="protein sequence ID" value="ODV60573.1"/>
    <property type="molecule type" value="Genomic_DNA"/>
</dbReference>
<gene>
    <name evidence="1" type="ORF">ASCRUDRAFT_76522</name>
</gene>
<dbReference type="RefSeq" id="XP_020046880.1">
    <property type="nucleotide sequence ID" value="XM_020193502.1"/>
</dbReference>
<dbReference type="GeneID" id="30967138"/>